<dbReference type="Proteomes" id="UP000718281">
    <property type="component" value="Unassembled WGS sequence"/>
</dbReference>
<reference evidence="3 4" key="1">
    <citation type="submission" date="2020-10" db="EMBL/GenBank/DDBJ databases">
        <title>Connecting structure to function with the recovery of over 1000 high-quality activated sludge metagenome-assembled genomes encoding full-length rRNA genes using long-read sequencing.</title>
        <authorList>
            <person name="Singleton C.M."/>
            <person name="Petriglieri F."/>
            <person name="Kristensen J.M."/>
            <person name="Kirkegaard R.H."/>
            <person name="Michaelsen T.Y."/>
            <person name="Andersen M.H."/>
            <person name="Karst S.M."/>
            <person name="Dueholm M.S."/>
            <person name="Nielsen P.H."/>
            <person name="Albertsen M."/>
        </authorList>
    </citation>
    <scope>NUCLEOTIDE SEQUENCE [LARGE SCALE GENOMIC DNA]</scope>
    <source>
        <strain evidence="1">AalE_18-Q3-R2-46_BAT3C.188</strain>
        <strain evidence="2">Ega_18-Q3-R5-49_MAXAC.001</strain>
    </source>
</reference>
<organism evidence="1 3">
    <name type="scientific">Candidatus Phosphoribacter hodrii</name>
    <dbReference type="NCBI Taxonomy" id="2953743"/>
    <lineage>
        <taxon>Bacteria</taxon>
        <taxon>Bacillati</taxon>
        <taxon>Actinomycetota</taxon>
        <taxon>Actinomycetes</taxon>
        <taxon>Micrococcales</taxon>
        <taxon>Dermatophilaceae</taxon>
        <taxon>Candidatus Phosphoribacter</taxon>
    </lineage>
</organism>
<sequence length="139" mass="14820">MTPAADGSVTLAACPDTADRGEDWRWRVWRGPPAATDSGGEVFVETDPDSVRATTSFVDSGPVTVSRRAGEEVVVVPLVGHHLVADSAGPWQRWLHPGDAFVLEGEESETVNLSSAPGPARVAIVRLNTLNDAPLRWVP</sequence>
<comment type="caution">
    <text evidence="1">The sequence shown here is derived from an EMBL/GenBank/DDBJ whole genome shotgun (WGS) entry which is preliminary data.</text>
</comment>
<evidence type="ECO:0000313" key="2">
    <source>
        <dbReference type="EMBL" id="MBK7273609.1"/>
    </source>
</evidence>
<accession>A0A934X3H4</accession>
<dbReference type="AlphaFoldDB" id="A0A934X3H4"/>
<dbReference type="Proteomes" id="UP000726105">
    <property type="component" value="Unassembled WGS sequence"/>
</dbReference>
<dbReference type="EMBL" id="JADJIB010000004">
    <property type="protein sequence ID" value="MBK7273609.1"/>
    <property type="molecule type" value="Genomic_DNA"/>
</dbReference>
<evidence type="ECO:0000313" key="1">
    <source>
        <dbReference type="EMBL" id="MBK6299770.1"/>
    </source>
</evidence>
<protein>
    <submittedName>
        <fullName evidence="1">Uncharacterized protein</fullName>
    </submittedName>
</protein>
<proteinExistence type="predicted"/>
<evidence type="ECO:0000313" key="3">
    <source>
        <dbReference type="Proteomes" id="UP000718281"/>
    </source>
</evidence>
<name>A0A934X3H4_9MICO</name>
<gene>
    <name evidence="1" type="ORF">IPF40_01505</name>
    <name evidence="2" type="ORF">IPI13_10750</name>
</gene>
<dbReference type="EMBL" id="JADIXZ010000001">
    <property type="protein sequence ID" value="MBK6299770.1"/>
    <property type="molecule type" value="Genomic_DNA"/>
</dbReference>
<evidence type="ECO:0000313" key="4">
    <source>
        <dbReference type="Proteomes" id="UP000726105"/>
    </source>
</evidence>